<reference evidence="2 3" key="1">
    <citation type="journal article" date="2019" name="Int. J. Syst. Evol. Microbiol.">
        <title>The Global Catalogue of Microorganisms (GCM) 10K type strain sequencing project: providing services to taxonomists for standard genome sequencing and annotation.</title>
        <authorList>
            <consortium name="The Broad Institute Genomics Platform"/>
            <consortium name="The Broad Institute Genome Sequencing Center for Infectious Disease"/>
            <person name="Wu L."/>
            <person name="Ma J."/>
        </authorList>
    </citation>
    <scope>NUCLEOTIDE SEQUENCE [LARGE SCALE GENOMIC DNA]</scope>
    <source>
        <strain evidence="2 3">CGMCC 1.15824</strain>
    </source>
</reference>
<dbReference type="EMBL" id="JBHSJG010000036">
    <property type="protein sequence ID" value="MFC4988438.1"/>
    <property type="molecule type" value="Genomic_DNA"/>
</dbReference>
<keyword evidence="1" id="KW-0472">Membrane</keyword>
<evidence type="ECO:0000313" key="3">
    <source>
        <dbReference type="Proteomes" id="UP001595925"/>
    </source>
</evidence>
<feature type="transmembrane region" description="Helical" evidence="1">
    <location>
        <begin position="12"/>
        <end position="35"/>
    </location>
</feature>
<evidence type="ECO:0000256" key="1">
    <source>
        <dbReference type="SAM" id="Phobius"/>
    </source>
</evidence>
<dbReference type="Proteomes" id="UP001595925">
    <property type="component" value="Unassembled WGS sequence"/>
</dbReference>
<organism evidence="2 3">
    <name type="scientific">Saliphagus infecundisoli</name>
    <dbReference type="NCBI Taxonomy" id="1849069"/>
    <lineage>
        <taxon>Archaea</taxon>
        <taxon>Methanobacteriati</taxon>
        <taxon>Methanobacteriota</taxon>
        <taxon>Stenosarchaea group</taxon>
        <taxon>Halobacteria</taxon>
        <taxon>Halobacteriales</taxon>
        <taxon>Natrialbaceae</taxon>
        <taxon>Saliphagus</taxon>
    </lineage>
</organism>
<evidence type="ECO:0000313" key="2">
    <source>
        <dbReference type="EMBL" id="MFC4988438.1"/>
    </source>
</evidence>
<gene>
    <name evidence="2" type="ORF">ACFPFO_11845</name>
</gene>
<protein>
    <recommendedName>
        <fullName evidence="4">MFS transporter</fullName>
    </recommendedName>
</protein>
<comment type="caution">
    <text evidence="2">The sequence shown here is derived from an EMBL/GenBank/DDBJ whole genome shotgun (WGS) entry which is preliminary data.</text>
</comment>
<sequence length="69" mass="6917">MLRSDSDWGSGPRLWSGAFGGLSALAVTGLMVPQVPVAVDLAFVLGLFVVGVSVTMANVGTGLALALAE</sequence>
<evidence type="ECO:0008006" key="4">
    <source>
        <dbReference type="Google" id="ProtNLM"/>
    </source>
</evidence>
<name>A0ABD5QFJ1_9EURY</name>
<accession>A0ABD5QFJ1</accession>
<keyword evidence="1" id="KW-1133">Transmembrane helix</keyword>
<dbReference type="RefSeq" id="WP_224827225.1">
    <property type="nucleotide sequence ID" value="NZ_JAIVEF010000001.1"/>
</dbReference>
<keyword evidence="3" id="KW-1185">Reference proteome</keyword>
<keyword evidence="1" id="KW-0812">Transmembrane</keyword>
<dbReference type="AlphaFoldDB" id="A0ABD5QFJ1"/>
<feature type="transmembrane region" description="Helical" evidence="1">
    <location>
        <begin position="41"/>
        <end position="68"/>
    </location>
</feature>
<proteinExistence type="predicted"/>